<name>A0A238KUF1_9RHOB</name>
<feature type="transmembrane region" description="Helical" evidence="10">
    <location>
        <begin position="96"/>
        <end position="117"/>
    </location>
</feature>
<keyword evidence="12" id="KW-1185">Reference proteome</keyword>
<evidence type="ECO:0000313" key="11">
    <source>
        <dbReference type="EMBL" id="SMX46280.1"/>
    </source>
</evidence>
<evidence type="ECO:0000256" key="2">
    <source>
        <dbReference type="ARBA" id="ARBA00008417"/>
    </source>
</evidence>
<keyword evidence="9" id="KW-0046">Antibiotic resistance</keyword>
<evidence type="ECO:0000256" key="3">
    <source>
        <dbReference type="ARBA" id="ARBA00022106"/>
    </source>
</evidence>
<dbReference type="PANTHER" id="PTHR43549">
    <property type="entry name" value="MULTIDRUG RESISTANCE PROTEIN YPNP-RELATED"/>
    <property type="match status" value="1"/>
</dbReference>
<evidence type="ECO:0000256" key="5">
    <source>
        <dbReference type="ARBA" id="ARBA00022475"/>
    </source>
</evidence>
<dbReference type="Pfam" id="PF01554">
    <property type="entry name" value="MatE"/>
    <property type="match status" value="2"/>
</dbReference>
<protein>
    <recommendedName>
        <fullName evidence="3">Multidrug export protein MepA</fullName>
    </recommendedName>
</protein>
<keyword evidence="7 10" id="KW-1133">Transmembrane helix</keyword>
<sequence>MSAPNDNTFLTQSLGVTYLKTALPIIFVMAVNGALAVADALFLGHYVGPQALAAVTLMFPLYMVMIALSTLVASGMSSRLARHLGAGDIYTAQSDFVGAHGLAITLGLGLIVLYVLLGQPTALLLSAGDTELADLGLIYLRITVLASPLMFVLSVNFDALRNEGRVGFMALMGVLVTLANIGFNYLLIARFDMGVAGSAYGTILAQLLSFSIVLAFRLRGKTHLRPQTLFEHRLTSSWGRILALGAPQSLTFVGVALGSAVVIAALQLVDSPRYADTVSAYGIFTRVMTFCFMPLLGLSHAMQTITGNNYGAKAWARSNGSLKIAVVVSLVYCGMVQLVLTVFAQEVGAAFVDDPAVISEVVRVMPIAVSLFILAGPTMMVAGYFQAIGDAGRAALLGLSKPFLFAIPLTFLLALTIGEMGIWLAGPIAEILVLGLLTLVLSHNARGGVFHYGVFHSTAEGQS</sequence>
<dbReference type="AlphaFoldDB" id="A0A238KUF1"/>
<dbReference type="Proteomes" id="UP000220836">
    <property type="component" value="Unassembled WGS sequence"/>
</dbReference>
<dbReference type="NCBIfam" id="TIGR00797">
    <property type="entry name" value="matE"/>
    <property type="match status" value="1"/>
</dbReference>
<reference evidence="11 12" key="1">
    <citation type="submission" date="2017-05" db="EMBL/GenBank/DDBJ databases">
        <authorList>
            <person name="Song R."/>
            <person name="Chenine A.L."/>
            <person name="Ruprecht R.M."/>
        </authorList>
    </citation>
    <scope>NUCLEOTIDE SEQUENCE [LARGE SCALE GENOMIC DNA]</scope>
    <source>
        <strain evidence="11 12">CECT 8663</strain>
    </source>
</reference>
<keyword evidence="6 10" id="KW-0812">Transmembrane</keyword>
<dbReference type="GO" id="GO:0042910">
    <property type="term" value="F:xenobiotic transmembrane transporter activity"/>
    <property type="evidence" value="ECO:0007669"/>
    <property type="project" value="InterPro"/>
</dbReference>
<keyword evidence="5" id="KW-1003">Cell membrane</keyword>
<evidence type="ECO:0000313" key="12">
    <source>
        <dbReference type="Proteomes" id="UP000220836"/>
    </source>
</evidence>
<feature type="transmembrane region" description="Helical" evidence="10">
    <location>
        <begin position="241"/>
        <end position="266"/>
    </location>
</feature>
<feature type="transmembrane region" description="Helical" evidence="10">
    <location>
        <begin position="394"/>
        <end position="415"/>
    </location>
</feature>
<dbReference type="InterPro" id="IPR052031">
    <property type="entry name" value="Membrane_Transporter-Flippase"/>
</dbReference>
<organism evidence="11 12">
    <name type="scientific">Pelagimonas varians</name>
    <dbReference type="NCBI Taxonomy" id="696760"/>
    <lineage>
        <taxon>Bacteria</taxon>
        <taxon>Pseudomonadati</taxon>
        <taxon>Pseudomonadota</taxon>
        <taxon>Alphaproteobacteria</taxon>
        <taxon>Rhodobacterales</taxon>
        <taxon>Roseobacteraceae</taxon>
        <taxon>Pelagimonas</taxon>
    </lineage>
</organism>
<comment type="subcellular location">
    <subcellularLocation>
        <location evidence="1">Cell inner membrane</location>
        <topology evidence="1">Multi-pass membrane protein</topology>
    </subcellularLocation>
</comment>
<feature type="transmembrane region" description="Helical" evidence="10">
    <location>
        <begin position="421"/>
        <end position="441"/>
    </location>
</feature>
<dbReference type="CDD" id="cd13143">
    <property type="entry name" value="MATE_MepA_like"/>
    <property type="match status" value="1"/>
</dbReference>
<evidence type="ECO:0000256" key="4">
    <source>
        <dbReference type="ARBA" id="ARBA00022448"/>
    </source>
</evidence>
<dbReference type="InterPro" id="IPR045070">
    <property type="entry name" value="MATE_MepA-like"/>
</dbReference>
<gene>
    <name evidence="11" type="primary">mepA_2</name>
    <name evidence="11" type="ORF">PEV8663_03209</name>
</gene>
<feature type="transmembrane region" description="Helical" evidence="10">
    <location>
        <begin position="137"/>
        <end position="155"/>
    </location>
</feature>
<dbReference type="EMBL" id="FXYH01000013">
    <property type="protein sequence ID" value="SMX46280.1"/>
    <property type="molecule type" value="Genomic_DNA"/>
</dbReference>
<dbReference type="GO" id="GO:0046677">
    <property type="term" value="P:response to antibiotic"/>
    <property type="evidence" value="ECO:0007669"/>
    <property type="project" value="UniProtKB-KW"/>
</dbReference>
<feature type="transmembrane region" description="Helical" evidence="10">
    <location>
        <begin position="364"/>
        <end position="385"/>
    </location>
</feature>
<feature type="transmembrane region" description="Helical" evidence="10">
    <location>
        <begin position="199"/>
        <end position="220"/>
    </location>
</feature>
<dbReference type="GO" id="GO:0005886">
    <property type="term" value="C:plasma membrane"/>
    <property type="evidence" value="ECO:0007669"/>
    <property type="project" value="UniProtKB-SubCell"/>
</dbReference>
<proteinExistence type="inferred from homology"/>
<evidence type="ECO:0000256" key="9">
    <source>
        <dbReference type="ARBA" id="ARBA00023251"/>
    </source>
</evidence>
<evidence type="ECO:0000256" key="8">
    <source>
        <dbReference type="ARBA" id="ARBA00023136"/>
    </source>
</evidence>
<dbReference type="GO" id="GO:0015297">
    <property type="term" value="F:antiporter activity"/>
    <property type="evidence" value="ECO:0007669"/>
    <property type="project" value="InterPro"/>
</dbReference>
<dbReference type="RefSeq" id="WP_097805694.1">
    <property type="nucleotide sequence ID" value="NZ_FXYH01000013.1"/>
</dbReference>
<feature type="transmembrane region" description="Helical" evidence="10">
    <location>
        <begin position="167"/>
        <end position="187"/>
    </location>
</feature>
<evidence type="ECO:0000256" key="7">
    <source>
        <dbReference type="ARBA" id="ARBA00022989"/>
    </source>
</evidence>
<keyword evidence="4" id="KW-0813">Transport</keyword>
<feature type="transmembrane region" description="Helical" evidence="10">
    <location>
        <begin position="322"/>
        <end position="344"/>
    </location>
</feature>
<evidence type="ECO:0000256" key="6">
    <source>
        <dbReference type="ARBA" id="ARBA00022692"/>
    </source>
</evidence>
<dbReference type="PIRSF" id="PIRSF006603">
    <property type="entry name" value="DinF"/>
    <property type="match status" value="1"/>
</dbReference>
<comment type="similarity">
    <text evidence="2">Belongs to the multi antimicrobial extrusion (MATE) (TC 2.A.66.1) family. MepA subfamily.</text>
</comment>
<dbReference type="OrthoDB" id="7805940at2"/>
<accession>A0A238KUF1</accession>
<feature type="transmembrane region" description="Helical" evidence="10">
    <location>
        <begin position="278"/>
        <end position="301"/>
    </location>
</feature>
<dbReference type="PANTHER" id="PTHR43549:SF3">
    <property type="entry name" value="MULTIDRUG RESISTANCE PROTEIN YPNP-RELATED"/>
    <property type="match status" value="1"/>
</dbReference>
<feature type="transmembrane region" description="Helical" evidence="10">
    <location>
        <begin position="21"/>
        <end position="46"/>
    </location>
</feature>
<feature type="transmembrane region" description="Helical" evidence="10">
    <location>
        <begin position="52"/>
        <end position="75"/>
    </location>
</feature>
<evidence type="ECO:0000256" key="10">
    <source>
        <dbReference type="SAM" id="Phobius"/>
    </source>
</evidence>
<dbReference type="InterPro" id="IPR002528">
    <property type="entry name" value="MATE_fam"/>
</dbReference>
<evidence type="ECO:0000256" key="1">
    <source>
        <dbReference type="ARBA" id="ARBA00004429"/>
    </source>
</evidence>
<dbReference type="InterPro" id="IPR048279">
    <property type="entry name" value="MdtK-like"/>
</dbReference>
<keyword evidence="8 10" id="KW-0472">Membrane</keyword>